<sequence>MKQPFYEILKIPVGVLSQQIPVKLSLLAPLPKLSKLLSHKQKLLARMAKHKGVGCFQVLKFIIQLPRHFVQHRTFQVYHLIMGDHQNVFLTVGICHGEGHLIMIEFTEIGIQLHVLQKVVHPTHVPFQGKTKAVVLCLSCYLWPGSRFLCDHYRSMISSKHHGI</sequence>
<accession>J9GDS0</accession>
<reference evidence="1" key="1">
    <citation type="journal article" date="2012" name="PLoS ONE">
        <title>Gene sets for utilization of primary and secondary nutrition supplies in the distal gut of endangered iberian lynx.</title>
        <authorList>
            <person name="Alcaide M."/>
            <person name="Messina E."/>
            <person name="Richter M."/>
            <person name="Bargiela R."/>
            <person name="Peplies J."/>
            <person name="Huws S.A."/>
            <person name="Newbold C.J."/>
            <person name="Golyshin P.N."/>
            <person name="Simon M.A."/>
            <person name="Lopez G."/>
            <person name="Yakimov M.M."/>
            <person name="Ferrer M."/>
        </authorList>
    </citation>
    <scope>NUCLEOTIDE SEQUENCE</scope>
</reference>
<dbReference type="AlphaFoldDB" id="J9GDS0"/>
<gene>
    <name evidence="1" type="ORF">EVA_06390</name>
</gene>
<organism evidence="1">
    <name type="scientific">gut metagenome</name>
    <dbReference type="NCBI Taxonomy" id="749906"/>
    <lineage>
        <taxon>unclassified sequences</taxon>
        <taxon>metagenomes</taxon>
        <taxon>organismal metagenomes</taxon>
    </lineage>
</organism>
<comment type="caution">
    <text evidence="1">The sequence shown here is derived from an EMBL/GenBank/DDBJ whole genome shotgun (WGS) entry which is preliminary data.</text>
</comment>
<protein>
    <submittedName>
        <fullName evidence="1">Uncharacterized protein</fullName>
    </submittedName>
</protein>
<name>J9GDS0_9ZZZZ</name>
<proteinExistence type="predicted"/>
<evidence type="ECO:0000313" key="1">
    <source>
        <dbReference type="EMBL" id="EJX05502.1"/>
    </source>
</evidence>
<dbReference type="EMBL" id="AMCI01001449">
    <property type="protein sequence ID" value="EJX05502.1"/>
    <property type="molecule type" value="Genomic_DNA"/>
</dbReference>